<dbReference type="Proteomes" id="UP000027222">
    <property type="component" value="Unassembled WGS sequence"/>
</dbReference>
<evidence type="ECO:0000256" key="1">
    <source>
        <dbReference type="SAM" id="Phobius"/>
    </source>
</evidence>
<keyword evidence="1" id="KW-0812">Transmembrane</keyword>
<protein>
    <submittedName>
        <fullName evidence="3">Uncharacterized protein</fullName>
    </submittedName>
</protein>
<dbReference type="EMBL" id="KL142412">
    <property type="protein sequence ID" value="KDR67785.1"/>
    <property type="molecule type" value="Genomic_DNA"/>
</dbReference>
<keyword evidence="2" id="KW-0732">Signal</keyword>
<keyword evidence="1" id="KW-1133">Transmembrane helix</keyword>
<feature type="chain" id="PRO_5001648797" evidence="2">
    <location>
        <begin position="20"/>
        <end position="272"/>
    </location>
</feature>
<evidence type="ECO:0000256" key="2">
    <source>
        <dbReference type="SAM" id="SignalP"/>
    </source>
</evidence>
<dbReference type="AlphaFoldDB" id="A0A067SA61"/>
<organism evidence="3 4">
    <name type="scientific">Galerina marginata (strain CBS 339.88)</name>
    <dbReference type="NCBI Taxonomy" id="685588"/>
    <lineage>
        <taxon>Eukaryota</taxon>
        <taxon>Fungi</taxon>
        <taxon>Dikarya</taxon>
        <taxon>Basidiomycota</taxon>
        <taxon>Agaricomycotina</taxon>
        <taxon>Agaricomycetes</taxon>
        <taxon>Agaricomycetidae</taxon>
        <taxon>Agaricales</taxon>
        <taxon>Agaricineae</taxon>
        <taxon>Strophariaceae</taxon>
        <taxon>Galerina</taxon>
    </lineage>
</organism>
<dbReference type="HOGENOM" id="CLU_082771_0_0_1"/>
<feature type="transmembrane region" description="Helical" evidence="1">
    <location>
        <begin position="186"/>
        <end position="208"/>
    </location>
</feature>
<evidence type="ECO:0000313" key="3">
    <source>
        <dbReference type="EMBL" id="KDR67785.1"/>
    </source>
</evidence>
<sequence>MKLTVLAVIAGAGIAQVTASPIRIIITGLEGRPNGALPLEGPRFGHAVPVPPAVATMKWSSDGEQDITKYLQMWESSKPPHMRRPCGGRMSRFRQKGIEISNAFRKTFGLPIIENHPHIHAHPYIPMNAPVRNGAMVVSSSSSSSPAPHYRHQHHPGMRVHHVHGGSFANRLHYSLMNLGRWEGRAVAFVLGCGIGVLLRMFWVLAIVTYRAIKGQREDEHEYEHVTVFEEYDDMPALISLPAYEYPVDEKIEIKEDEAPVATVAVTAEESK</sequence>
<accession>A0A067SA61</accession>
<proteinExistence type="predicted"/>
<keyword evidence="1" id="KW-0472">Membrane</keyword>
<reference evidence="4" key="1">
    <citation type="journal article" date="2014" name="Proc. Natl. Acad. Sci. U.S.A.">
        <title>Extensive sampling of basidiomycete genomes demonstrates inadequacy of the white-rot/brown-rot paradigm for wood decay fungi.</title>
        <authorList>
            <person name="Riley R."/>
            <person name="Salamov A.A."/>
            <person name="Brown D.W."/>
            <person name="Nagy L.G."/>
            <person name="Floudas D."/>
            <person name="Held B.W."/>
            <person name="Levasseur A."/>
            <person name="Lombard V."/>
            <person name="Morin E."/>
            <person name="Otillar R."/>
            <person name="Lindquist E.A."/>
            <person name="Sun H."/>
            <person name="LaButti K.M."/>
            <person name="Schmutz J."/>
            <person name="Jabbour D."/>
            <person name="Luo H."/>
            <person name="Baker S.E."/>
            <person name="Pisabarro A.G."/>
            <person name="Walton J.D."/>
            <person name="Blanchette R.A."/>
            <person name="Henrissat B."/>
            <person name="Martin F."/>
            <person name="Cullen D."/>
            <person name="Hibbett D.S."/>
            <person name="Grigoriev I.V."/>
        </authorList>
    </citation>
    <scope>NUCLEOTIDE SEQUENCE [LARGE SCALE GENOMIC DNA]</scope>
    <source>
        <strain evidence="4">CBS 339.88</strain>
    </source>
</reference>
<gene>
    <name evidence="3" type="ORF">GALMADRAFT_257621</name>
</gene>
<keyword evidence="4" id="KW-1185">Reference proteome</keyword>
<feature type="signal peptide" evidence="2">
    <location>
        <begin position="1"/>
        <end position="19"/>
    </location>
</feature>
<name>A0A067SA61_GALM3</name>
<evidence type="ECO:0000313" key="4">
    <source>
        <dbReference type="Proteomes" id="UP000027222"/>
    </source>
</evidence>
<dbReference type="OrthoDB" id="3233375at2759"/>